<name>A0A6J4K6Q6_9BACT</name>
<gene>
    <name evidence="1" type="ORF">AVDCRST_MAG63-5093</name>
</gene>
<proteinExistence type="predicted"/>
<dbReference type="EMBL" id="CADCTO010000684">
    <property type="protein sequence ID" value="CAA9297282.1"/>
    <property type="molecule type" value="Genomic_DNA"/>
</dbReference>
<protein>
    <submittedName>
        <fullName evidence="1">Uncharacterized protein</fullName>
    </submittedName>
</protein>
<dbReference type="AlphaFoldDB" id="A0A6J4K6Q6"/>
<accession>A0A6J4K6Q6</accession>
<sequence length="40" mass="4589">MPYRRRKGKDKPRRACLWFVLIRRTVSGSVTVVIGEGDKG</sequence>
<evidence type="ECO:0000313" key="1">
    <source>
        <dbReference type="EMBL" id="CAA9297282.1"/>
    </source>
</evidence>
<reference evidence="1" key="1">
    <citation type="submission" date="2020-02" db="EMBL/GenBank/DDBJ databases">
        <authorList>
            <person name="Meier V. D."/>
        </authorList>
    </citation>
    <scope>NUCLEOTIDE SEQUENCE</scope>
    <source>
        <strain evidence="1">AVDCRST_MAG63</strain>
    </source>
</reference>
<organism evidence="1">
    <name type="scientific">uncultured Armatimonadetes bacterium</name>
    <dbReference type="NCBI Taxonomy" id="157466"/>
    <lineage>
        <taxon>Bacteria</taxon>
        <taxon>Bacillati</taxon>
        <taxon>Armatimonadota</taxon>
        <taxon>environmental samples</taxon>
    </lineage>
</organism>